<dbReference type="Proteomes" id="UP001521785">
    <property type="component" value="Unassembled WGS sequence"/>
</dbReference>
<evidence type="ECO:0000313" key="1">
    <source>
        <dbReference type="EMBL" id="KAL1613232.1"/>
    </source>
</evidence>
<dbReference type="InterPro" id="IPR001128">
    <property type="entry name" value="Cyt_P450"/>
</dbReference>
<dbReference type="EMBL" id="JAKJXO020000001">
    <property type="protein sequence ID" value="KAL1613232.1"/>
    <property type="molecule type" value="Genomic_DNA"/>
</dbReference>
<name>A0ABR3S963_9PLEO</name>
<keyword evidence="2" id="KW-1185">Reference proteome</keyword>
<comment type="caution">
    <text evidence="1">The sequence shown here is derived from an EMBL/GenBank/DDBJ whole genome shotgun (WGS) entry which is preliminary data.</text>
</comment>
<evidence type="ECO:0000313" key="2">
    <source>
        <dbReference type="Proteomes" id="UP001521785"/>
    </source>
</evidence>
<dbReference type="Pfam" id="PF00067">
    <property type="entry name" value="p450"/>
    <property type="match status" value="1"/>
</dbReference>
<protein>
    <recommendedName>
        <fullName evidence="3">Cytochrome P450</fullName>
    </recommendedName>
</protein>
<dbReference type="InterPro" id="IPR050121">
    <property type="entry name" value="Cytochrome_P450_monoxygenase"/>
</dbReference>
<proteinExistence type="predicted"/>
<dbReference type="PANTHER" id="PTHR24305:SF190">
    <property type="entry name" value="P450, PUTATIVE (EUROFUNG)-RELATED"/>
    <property type="match status" value="1"/>
</dbReference>
<organism evidence="1 2">
    <name type="scientific">Paraconiothyrium brasiliense</name>
    <dbReference type="NCBI Taxonomy" id="300254"/>
    <lineage>
        <taxon>Eukaryota</taxon>
        <taxon>Fungi</taxon>
        <taxon>Dikarya</taxon>
        <taxon>Ascomycota</taxon>
        <taxon>Pezizomycotina</taxon>
        <taxon>Dothideomycetes</taxon>
        <taxon>Pleosporomycetidae</taxon>
        <taxon>Pleosporales</taxon>
        <taxon>Massarineae</taxon>
        <taxon>Didymosphaeriaceae</taxon>
        <taxon>Paraconiothyrium</taxon>
    </lineage>
</organism>
<gene>
    <name evidence="1" type="ORF">SLS60_001464</name>
</gene>
<reference evidence="1 2" key="1">
    <citation type="submission" date="2024-02" db="EMBL/GenBank/DDBJ databases">
        <title>De novo assembly and annotation of 12 fungi associated with fruit tree decline syndrome in Ontario, Canada.</title>
        <authorList>
            <person name="Sulman M."/>
            <person name="Ellouze W."/>
            <person name="Ilyukhin E."/>
        </authorList>
    </citation>
    <scope>NUCLEOTIDE SEQUENCE [LARGE SCALE GENOMIC DNA]</scope>
    <source>
        <strain evidence="1 2">M42-189</strain>
    </source>
</reference>
<dbReference type="PANTHER" id="PTHR24305">
    <property type="entry name" value="CYTOCHROME P450"/>
    <property type="match status" value="1"/>
</dbReference>
<sequence>MAQIRRYLRLRNPTRAIVDFTWPHILDRAKGKTSPPKSDSEDFLTKLLRLEHEGKAKRFDTFNALAQNIGAGSDTTAISIASVIAHLAMNPDKMANLRHELEDATQRGELSNPALFQEAQKLPYLQAVIQEGLRIHPAVGAPLVRVVPAGGAHIAGRYFPAGVGQPWWQ</sequence>
<dbReference type="SUPFAM" id="SSF48264">
    <property type="entry name" value="Cytochrome P450"/>
    <property type="match status" value="1"/>
</dbReference>
<accession>A0ABR3S963</accession>
<dbReference type="Gene3D" id="1.10.630.10">
    <property type="entry name" value="Cytochrome P450"/>
    <property type="match status" value="1"/>
</dbReference>
<dbReference type="InterPro" id="IPR036396">
    <property type="entry name" value="Cyt_P450_sf"/>
</dbReference>
<evidence type="ECO:0008006" key="3">
    <source>
        <dbReference type="Google" id="ProtNLM"/>
    </source>
</evidence>